<protein>
    <submittedName>
        <fullName evidence="12">DEAD/DEAH box helicase</fullName>
    </submittedName>
</protein>
<feature type="domain" description="Helicase ATP-binding" evidence="10">
    <location>
        <begin position="48"/>
        <end position="260"/>
    </location>
</feature>
<evidence type="ECO:0000256" key="1">
    <source>
        <dbReference type="ARBA" id="ARBA00022741"/>
    </source>
</evidence>
<dbReference type="Pfam" id="PF23234">
    <property type="entry name" value="WHD_4th_Lhr"/>
    <property type="match status" value="1"/>
</dbReference>
<dbReference type="PROSITE" id="PS51192">
    <property type="entry name" value="HELICASE_ATP_BIND_1"/>
    <property type="match status" value="1"/>
</dbReference>
<keyword evidence="3" id="KW-0378">Hydrolase</keyword>
<dbReference type="PANTHER" id="PTHR47962:SF5">
    <property type="entry name" value="ATP-DEPENDENT HELICASE LHR-RELATED"/>
    <property type="match status" value="1"/>
</dbReference>
<dbReference type="InterPro" id="IPR001650">
    <property type="entry name" value="Helicase_C-like"/>
</dbReference>
<name>A0A8J3AHJ2_9ACTN</name>
<dbReference type="PANTHER" id="PTHR47962">
    <property type="entry name" value="ATP-DEPENDENT HELICASE LHR-RELATED-RELATED"/>
    <property type="match status" value="1"/>
</dbReference>
<keyword evidence="1" id="KW-0547">Nucleotide-binding</keyword>
<dbReference type="SUPFAM" id="SSF52540">
    <property type="entry name" value="P-loop containing nucleoside triphosphate hydrolases"/>
    <property type="match status" value="1"/>
</dbReference>
<dbReference type="SMART" id="SM00382">
    <property type="entry name" value="AAA"/>
    <property type="match status" value="1"/>
</dbReference>
<evidence type="ECO:0000256" key="2">
    <source>
        <dbReference type="ARBA" id="ARBA00022763"/>
    </source>
</evidence>
<dbReference type="Pfam" id="PF00270">
    <property type="entry name" value="DEAD"/>
    <property type="match status" value="1"/>
</dbReference>
<dbReference type="SMART" id="SM00487">
    <property type="entry name" value="DEXDc"/>
    <property type="match status" value="1"/>
</dbReference>
<comment type="caution">
    <text evidence="12">The sequence shown here is derived from an EMBL/GenBank/DDBJ whole genome shotgun (WGS) entry which is preliminary data.</text>
</comment>
<evidence type="ECO:0000259" key="11">
    <source>
        <dbReference type="PROSITE" id="PS51194"/>
    </source>
</evidence>
<gene>
    <name evidence="12" type="primary">lhr</name>
    <name evidence="12" type="ORF">GCM10011354_34570</name>
</gene>
<keyword evidence="7" id="KW-0234">DNA repair</keyword>
<evidence type="ECO:0000313" key="13">
    <source>
        <dbReference type="Proteomes" id="UP000650511"/>
    </source>
</evidence>
<dbReference type="Pfam" id="PF00271">
    <property type="entry name" value="Helicase_C"/>
    <property type="match status" value="1"/>
</dbReference>
<dbReference type="Pfam" id="PF19306">
    <property type="entry name" value="WHD_Lhr"/>
    <property type="match status" value="1"/>
</dbReference>
<dbReference type="OrthoDB" id="9815222at2"/>
<dbReference type="InterPro" id="IPR013701">
    <property type="entry name" value="Lhr-like_DEAD/DEAH_assoc"/>
</dbReference>
<dbReference type="Pfam" id="PF23235">
    <property type="entry name" value="WHD_3rd_Lhr"/>
    <property type="match status" value="1"/>
</dbReference>
<feature type="domain" description="Helicase C-terminal" evidence="11">
    <location>
        <begin position="321"/>
        <end position="508"/>
    </location>
</feature>
<keyword evidence="6" id="KW-0238">DNA-binding</keyword>
<dbReference type="InterPro" id="IPR003593">
    <property type="entry name" value="AAA+_ATPase"/>
</dbReference>
<keyword evidence="5" id="KW-0067">ATP-binding</keyword>
<feature type="region of interest" description="Disordered" evidence="9">
    <location>
        <begin position="1319"/>
        <end position="1355"/>
    </location>
</feature>
<dbReference type="InterPro" id="IPR055368">
    <property type="entry name" value="WH3_Lhr"/>
</dbReference>
<organism evidence="12 13">
    <name type="scientific">Egicoccus halophilus</name>
    <dbReference type="NCBI Taxonomy" id="1670830"/>
    <lineage>
        <taxon>Bacteria</taxon>
        <taxon>Bacillati</taxon>
        <taxon>Actinomycetota</taxon>
        <taxon>Nitriliruptoria</taxon>
        <taxon>Egicoccales</taxon>
        <taxon>Egicoccaceae</taxon>
        <taxon>Egicoccus</taxon>
    </lineage>
</organism>
<evidence type="ECO:0000256" key="3">
    <source>
        <dbReference type="ARBA" id="ARBA00022801"/>
    </source>
</evidence>
<dbReference type="GO" id="GO:0006281">
    <property type="term" value="P:DNA repair"/>
    <property type="evidence" value="ECO:0007669"/>
    <property type="project" value="UniProtKB-KW"/>
</dbReference>
<feature type="compositionally biased region" description="Basic and acidic residues" evidence="9">
    <location>
        <begin position="1"/>
        <end position="13"/>
    </location>
</feature>
<keyword evidence="4 12" id="KW-0347">Helicase</keyword>
<evidence type="ECO:0000259" key="10">
    <source>
        <dbReference type="PROSITE" id="PS51192"/>
    </source>
</evidence>
<keyword evidence="8" id="KW-0413">Isomerase</keyword>
<dbReference type="InterPro" id="IPR011545">
    <property type="entry name" value="DEAD/DEAH_box_helicase_dom"/>
</dbReference>
<dbReference type="Proteomes" id="UP000650511">
    <property type="component" value="Unassembled WGS sequence"/>
</dbReference>
<dbReference type="EMBL" id="BMHA01000016">
    <property type="protein sequence ID" value="GGI09537.1"/>
    <property type="molecule type" value="Genomic_DNA"/>
</dbReference>
<evidence type="ECO:0000256" key="4">
    <source>
        <dbReference type="ARBA" id="ARBA00022806"/>
    </source>
</evidence>
<dbReference type="Pfam" id="PF23236">
    <property type="entry name" value="WHD_2nd_Lhr"/>
    <property type="match status" value="1"/>
</dbReference>
<dbReference type="InterPro" id="IPR055367">
    <property type="entry name" value="WH4_Lhr"/>
</dbReference>
<dbReference type="InterPro" id="IPR027417">
    <property type="entry name" value="P-loop_NTPase"/>
</dbReference>
<evidence type="ECO:0000256" key="6">
    <source>
        <dbReference type="ARBA" id="ARBA00023125"/>
    </source>
</evidence>
<dbReference type="InterPro" id="IPR052511">
    <property type="entry name" value="ATP-dep_Helicase"/>
</dbReference>
<dbReference type="CDD" id="cd18796">
    <property type="entry name" value="SF2_C_LHR"/>
    <property type="match status" value="1"/>
</dbReference>
<dbReference type="GO" id="GO:0003677">
    <property type="term" value="F:DNA binding"/>
    <property type="evidence" value="ECO:0007669"/>
    <property type="project" value="UniProtKB-KW"/>
</dbReference>
<evidence type="ECO:0000313" key="12">
    <source>
        <dbReference type="EMBL" id="GGI09537.1"/>
    </source>
</evidence>
<evidence type="ECO:0000256" key="5">
    <source>
        <dbReference type="ARBA" id="ARBA00022840"/>
    </source>
</evidence>
<reference evidence="12" key="1">
    <citation type="journal article" date="2014" name="Int. J. Syst. Evol. Microbiol.">
        <title>Complete genome sequence of Corynebacterium casei LMG S-19264T (=DSM 44701T), isolated from a smear-ripened cheese.</title>
        <authorList>
            <consortium name="US DOE Joint Genome Institute (JGI-PGF)"/>
            <person name="Walter F."/>
            <person name="Albersmeier A."/>
            <person name="Kalinowski J."/>
            <person name="Ruckert C."/>
        </authorList>
    </citation>
    <scope>NUCLEOTIDE SEQUENCE</scope>
    <source>
        <strain evidence="12">CGMCC 1.14988</strain>
    </source>
</reference>
<dbReference type="InterPro" id="IPR014001">
    <property type="entry name" value="Helicase_ATP-bd"/>
</dbReference>
<dbReference type="GO" id="GO:0004386">
    <property type="term" value="F:helicase activity"/>
    <property type="evidence" value="ECO:0007669"/>
    <property type="project" value="UniProtKB-KW"/>
</dbReference>
<evidence type="ECO:0000256" key="8">
    <source>
        <dbReference type="ARBA" id="ARBA00023235"/>
    </source>
</evidence>
<dbReference type="GO" id="GO:0016887">
    <property type="term" value="F:ATP hydrolysis activity"/>
    <property type="evidence" value="ECO:0007669"/>
    <property type="project" value="TreeGrafter"/>
</dbReference>
<evidence type="ECO:0000256" key="7">
    <source>
        <dbReference type="ARBA" id="ARBA00023204"/>
    </source>
</evidence>
<dbReference type="InterPro" id="IPR055369">
    <property type="entry name" value="WH2_Lhr"/>
</dbReference>
<dbReference type="SMART" id="SM00490">
    <property type="entry name" value="HELICc"/>
    <property type="match status" value="1"/>
</dbReference>
<dbReference type="PROSITE" id="PS51194">
    <property type="entry name" value="HELICASE_CTER"/>
    <property type="match status" value="1"/>
</dbReference>
<evidence type="ECO:0000256" key="9">
    <source>
        <dbReference type="SAM" id="MobiDB-lite"/>
    </source>
</evidence>
<dbReference type="Gene3D" id="3.40.50.300">
    <property type="entry name" value="P-loop containing nucleotide triphosphate hydrolases"/>
    <property type="match status" value="2"/>
</dbReference>
<dbReference type="Pfam" id="PF08494">
    <property type="entry name" value="DEAD_assoc"/>
    <property type="match status" value="1"/>
</dbReference>
<reference evidence="12" key="2">
    <citation type="submission" date="2020-09" db="EMBL/GenBank/DDBJ databases">
        <authorList>
            <person name="Sun Q."/>
            <person name="Zhou Y."/>
        </authorList>
    </citation>
    <scope>NUCLEOTIDE SEQUENCE</scope>
    <source>
        <strain evidence="12">CGMCC 1.14988</strain>
    </source>
</reference>
<dbReference type="RefSeq" id="WP_130649291.1">
    <property type="nucleotide sequence ID" value="NZ_BMHA01000016.1"/>
</dbReference>
<dbReference type="GO" id="GO:0005524">
    <property type="term" value="F:ATP binding"/>
    <property type="evidence" value="ECO:0007669"/>
    <property type="project" value="UniProtKB-KW"/>
</dbReference>
<accession>A0A8J3AHJ2</accession>
<keyword evidence="2" id="KW-0227">DNA damage</keyword>
<proteinExistence type="predicted"/>
<sequence>MSDPKPADRPRDDPVDDADAVLSRFSPPVRTWFATTFAAPTGAQVQGWPAIAAGEHTLILAPTGSGKTLTAFLWAIDRLMTAPVPAKDQRLRVVYVSPLRALAVDVDRNLRAPIEGIRLAAERLGHGGRGGDAATAVHRPEVGVRTGDTPASERERLRRTPPDVLITTPESLYLMLTSRARETLRSVETVIIDEIHALAPTKRGSHLALSLERLEHEVRHGGLEPDQAPRPAPQRVALSATQRPLDEVARFLGGQEQGRPRPVTIVDAGVRKPLELQVVVPVEDMGDLGSELPSEDALPLSGGPAAAGPARRSIWPAVHPRLLDFVLEHRSTLIFVNARRLAERLAAKLNELHALREHEASLRAQGLQGAELEAALDDYGRDRDAPPPELVKAHHGSLSRERRLAIEDELKSGRLRGLVATSSLELGIDMGAVDLVVQVASPGAVSRGLQRIGRAGHQVGEPSRGVLFPKYRGDLVETAVVVQRMHAGEIESTRYPRNPLDVLAQQVVAMVALEEWTIEDLAEVVRRAAPFAELADEVLFAVLDLLAGRYPSDEFSELRPRLVWDRVAGTVRGRAGAQRLAVTNPGTIPDRGLFGVFLPDGTRVGELDEEMVHESRPGETFVLGASTWRIEDITHERVVVTPAPGEPGKLPFWHGDGPGRPLELGRAIGTFHREVHAAAGDDRDAEVARLREQADLDPWAADNLVAYLEEQAQVTGALPDDRTIVVERFRDELGDWRVCLLSPFGAQVHAPWAMAIERRLRAVGLDPEMLWADDGIVVRLQEAEEELPLEELLIDPDEVESLVVDQLAGTALFTTVFREAAGRALLLPKRRPGQRTALWQQRQRAADLLQVASRYPSFPILLEATRECLQDVFDLPGLRDLLRDLRARKVRLVTVETPSASPFAQSLLFGWVGQYMYEYDAPLAERRAAALALDADLLRELLGGDELRELLDADVLAALERELQHLAPLDAPAGVGEVEAGLDRRARDADELHDVLRRLGELTAAELAERAVEDPTGWLEQLLTERRAIEVRLGGEVRYAAAEDASRLRDAIGVALPPGLPAAFTDPVDDPLGDLVARYARTHGPFPIGECAARLTLPVERVEATLRWLERQDRVLHGEFRPGGVQREWVDREVLRRLKRRSLAALRAEVEPVDAGALGRFLPVWQQVRAASGGSRRGLDALVETVGQLQGVPVPASVLEADVLPARLDGYRASDLDQLVAAGEVVWLGVEPLGASDGRVVLCFRDQVALLAPEPVGEPPEGDVHDALRAHLAQRGASFWPELFAASGVADQDLVLAALWDLVWAGEVTNDTYAPVRALGAPRRGGTGGRGGRPRPGRLTRLGPPSAQGRWSLTRDLLTPAPTRTERTHALAEQLLERHGVLTREALRVESIVGGFSAVYPVLKAMEEAGQVRRGYVVSGLGAAQFAVSGAMDRLRGHREVPEEELYVDAADRGEGRVVLLAATDPAQPYGAALPWPDSPGRPARAAGAFVLLVDGRPALFIERGGRSLATFGHPQPPQRWLAALGWLVSGGRLRKLEVTRVDGVAVHEQPTWVAALEQAGFTVGYRGLTRRS</sequence>
<feature type="region of interest" description="Disordered" evidence="9">
    <location>
        <begin position="1"/>
        <end position="20"/>
    </location>
</feature>
<keyword evidence="13" id="KW-1185">Reference proteome</keyword>
<dbReference type="InterPro" id="IPR045628">
    <property type="entry name" value="Lhr_WH_dom"/>
</dbReference>